<comment type="similarity">
    <text evidence="1">Belongs to the arsA ATPase family.</text>
</comment>
<dbReference type="InterPro" id="IPR027417">
    <property type="entry name" value="P-loop_NTPase"/>
</dbReference>
<dbReference type="InterPro" id="IPR025723">
    <property type="entry name" value="ArsA/GET3_ATPase-like"/>
</dbReference>
<gene>
    <name evidence="3" type="ORF">DRP43_02215</name>
</gene>
<evidence type="ECO:0000259" key="2">
    <source>
        <dbReference type="Pfam" id="PF02374"/>
    </source>
</evidence>
<dbReference type="SUPFAM" id="SSF52540">
    <property type="entry name" value="P-loop containing nucleoside triphosphate hydrolases"/>
    <property type="match status" value="1"/>
</dbReference>
<proteinExistence type="inferred from homology"/>
<evidence type="ECO:0000313" key="4">
    <source>
        <dbReference type="Proteomes" id="UP000271125"/>
    </source>
</evidence>
<dbReference type="InterPro" id="IPR016300">
    <property type="entry name" value="ATPase_ArsA/GET3"/>
</dbReference>
<dbReference type="AlphaFoldDB" id="A0A660SLV6"/>
<dbReference type="PANTHER" id="PTHR10803:SF3">
    <property type="entry name" value="ATPASE GET3"/>
    <property type="match status" value="1"/>
</dbReference>
<dbReference type="Gene3D" id="3.40.50.300">
    <property type="entry name" value="P-loop containing nucleotide triphosphate hydrolases"/>
    <property type="match status" value="1"/>
</dbReference>
<protein>
    <submittedName>
        <fullName evidence="3">ArsA family ATPase</fullName>
    </submittedName>
</protein>
<name>A0A660SLV6_UNCT6</name>
<feature type="non-terminal residue" evidence="3">
    <location>
        <position position="249"/>
    </location>
</feature>
<dbReference type="GO" id="GO:0016887">
    <property type="term" value="F:ATP hydrolysis activity"/>
    <property type="evidence" value="ECO:0007669"/>
    <property type="project" value="InterPro"/>
</dbReference>
<evidence type="ECO:0000313" key="3">
    <source>
        <dbReference type="EMBL" id="RKX71737.1"/>
    </source>
</evidence>
<dbReference type="EMBL" id="QNBD01000078">
    <property type="protein sequence ID" value="RKX71737.1"/>
    <property type="molecule type" value="Genomic_DNA"/>
</dbReference>
<organism evidence="3 4">
    <name type="scientific">candidate division TA06 bacterium</name>
    <dbReference type="NCBI Taxonomy" id="2250710"/>
    <lineage>
        <taxon>Bacteria</taxon>
        <taxon>Bacteria division TA06</taxon>
    </lineage>
</organism>
<sequence length="249" mass="29021">MEQNVYFFIGKGGVGKSTCSAIFAYQQARKERKVVLNSIDPAHNLSDIFEKKLSNKVLKVRSNLFALETDINIWVKRYLKEIENEMRYTYKHQTAFNVDKYFKTLRYSPGLEEYAILLAIQDTLEKNKDKDIIVFDTPPTALTIKFISLPYSSLIWLNQLSDLRNVILEKKEIITRIHKGKKNEKETDNVLIKLNGMVSEFRSLVDKFKSEGFHYIVVINPDKLSLFESTRIKNEFKNLKININSVILN</sequence>
<dbReference type="Proteomes" id="UP000271125">
    <property type="component" value="Unassembled WGS sequence"/>
</dbReference>
<dbReference type="CDD" id="cd02035">
    <property type="entry name" value="ArsA"/>
    <property type="match status" value="1"/>
</dbReference>
<dbReference type="NCBIfam" id="TIGR00345">
    <property type="entry name" value="GET3_arsA_TRC40"/>
    <property type="match status" value="1"/>
</dbReference>
<dbReference type="PANTHER" id="PTHR10803">
    <property type="entry name" value="ARSENICAL PUMP-DRIVING ATPASE ARSENITE-TRANSLOCATING ATPASE"/>
    <property type="match status" value="1"/>
</dbReference>
<feature type="domain" description="ArsA/GET3 Anion-transporting ATPase-like" evidence="2">
    <location>
        <begin position="5"/>
        <end position="249"/>
    </location>
</feature>
<dbReference type="GO" id="GO:0005524">
    <property type="term" value="F:ATP binding"/>
    <property type="evidence" value="ECO:0007669"/>
    <property type="project" value="InterPro"/>
</dbReference>
<dbReference type="Pfam" id="PF02374">
    <property type="entry name" value="ArsA_ATPase"/>
    <property type="match status" value="1"/>
</dbReference>
<reference evidence="3 4" key="1">
    <citation type="submission" date="2018-06" db="EMBL/GenBank/DDBJ databases">
        <title>Extensive metabolic versatility and redundancy in microbially diverse, dynamic hydrothermal sediments.</title>
        <authorList>
            <person name="Dombrowski N."/>
            <person name="Teske A."/>
            <person name="Baker B.J."/>
        </authorList>
    </citation>
    <scope>NUCLEOTIDE SEQUENCE [LARGE SCALE GENOMIC DNA]</scope>
    <source>
        <strain evidence="3">B10_G13</strain>
    </source>
</reference>
<comment type="caution">
    <text evidence="3">The sequence shown here is derived from an EMBL/GenBank/DDBJ whole genome shotgun (WGS) entry which is preliminary data.</text>
</comment>
<accession>A0A660SLV6</accession>
<evidence type="ECO:0000256" key="1">
    <source>
        <dbReference type="ARBA" id="ARBA00011040"/>
    </source>
</evidence>